<comment type="caution">
    <text evidence="4">The sequence shown here is derived from an EMBL/GenBank/DDBJ whole genome shotgun (WGS) entry which is preliminary data.</text>
</comment>
<evidence type="ECO:0000256" key="1">
    <source>
        <dbReference type="ARBA" id="ARBA00022737"/>
    </source>
</evidence>
<dbReference type="OrthoDB" id="97460at2759"/>
<evidence type="ECO:0000256" key="3">
    <source>
        <dbReference type="PROSITE-ProRule" id="PRU00023"/>
    </source>
</evidence>
<evidence type="ECO:0000313" key="4">
    <source>
        <dbReference type="EMBL" id="OQS03868.1"/>
    </source>
</evidence>
<dbReference type="AlphaFoldDB" id="A0A1W0A0S9"/>
<keyword evidence="2 3" id="KW-0040">ANK repeat</keyword>
<keyword evidence="5" id="KW-1185">Reference proteome</keyword>
<proteinExistence type="predicted"/>
<accession>A0A1W0A0S9</accession>
<dbReference type="PROSITE" id="PS50297">
    <property type="entry name" value="ANK_REP_REGION"/>
    <property type="match status" value="1"/>
</dbReference>
<dbReference type="Gene3D" id="1.25.40.20">
    <property type="entry name" value="Ankyrin repeat-containing domain"/>
    <property type="match status" value="1"/>
</dbReference>
<keyword evidence="1" id="KW-0677">Repeat</keyword>
<dbReference type="InterPro" id="IPR002110">
    <property type="entry name" value="Ankyrin_rpt"/>
</dbReference>
<gene>
    <name evidence="4" type="ORF">THRCLA_21038</name>
</gene>
<dbReference type="PROSITE" id="PS50088">
    <property type="entry name" value="ANK_REPEAT"/>
    <property type="match status" value="1"/>
</dbReference>
<dbReference type="InterPro" id="IPR036770">
    <property type="entry name" value="Ankyrin_rpt-contain_sf"/>
</dbReference>
<dbReference type="PANTHER" id="PTHR24189">
    <property type="entry name" value="MYOTROPHIN"/>
    <property type="match status" value="1"/>
</dbReference>
<name>A0A1W0A0S9_9STRA</name>
<evidence type="ECO:0000313" key="5">
    <source>
        <dbReference type="Proteomes" id="UP000243217"/>
    </source>
</evidence>
<sequence length="246" mass="27808">MAFTITRTVQEELEWVKSLREEDPETMAVVLANSQLLVTLAAQGKVRALLEMSKVEGLQKQTLSYYYIKMFQAACIHRHLDVMKLMVDNGFDVLHPFLRDTLHRVIELAESEDDAMQPIIRFLLHLNLDVNYQRRGDLLTPLHVACVKRFVGVASLLLLNGADANAVAQNDLMPLNCAESGHNESLSAIQADLQKNLANILLENKAQRTWRRPKVRSSDKMLSFSSCHNIYTPGQQFDTECGDEAI</sequence>
<feature type="repeat" description="ANK" evidence="3">
    <location>
        <begin position="137"/>
        <end position="169"/>
    </location>
</feature>
<reference evidence="4 5" key="1">
    <citation type="journal article" date="2014" name="Genome Biol. Evol.">
        <title>The secreted proteins of Achlya hypogyna and Thraustotheca clavata identify the ancestral oomycete secretome and reveal gene acquisitions by horizontal gene transfer.</title>
        <authorList>
            <person name="Misner I."/>
            <person name="Blouin N."/>
            <person name="Leonard G."/>
            <person name="Richards T.A."/>
            <person name="Lane C.E."/>
        </authorList>
    </citation>
    <scope>NUCLEOTIDE SEQUENCE [LARGE SCALE GENOMIC DNA]</scope>
    <source>
        <strain evidence="4 5">ATCC 34112</strain>
    </source>
</reference>
<organism evidence="4 5">
    <name type="scientific">Thraustotheca clavata</name>
    <dbReference type="NCBI Taxonomy" id="74557"/>
    <lineage>
        <taxon>Eukaryota</taxon>
        <taxon>Sar</taxon>
        <taxon>Stramenopiles</taxon>
        <taxon>Oomycota</taxon>
        <taxon>Saprolegniomycetes</taxon>
        <taxon>Saprolegniales</taxon>
        <taxon>Achlyaceae</taxon>
        <taxon>Thraustotheca</taxon>
    </lineage>
</organism>
<dbReference type="Pfam" id="PF00023">
    <property type="entry name" value="Ank"/>
    <property type="match status" value="1"/>
</dbReference>
<dbReference type="InterPro" id="IPR050745">
    <property type="entry name" value="Multifunctional_regulatory"/>
</dbReference>
<dbReference type="Proteomes" id="UP000243217">
    <property type="component" value="Unassembled WGS sequence"/>
</dbReference>
<evidence type="ECO:0000256" key="2">
    <source>
        <dbReference type="ARBA" id="ARBA00023043"/>
    </source>
</evidence>
<dbReference type="SUPFAM" id="SSF48403">
    <property type="entry name" value="Ankyrin repeat"/>
    <property type="match status" value="1"/>
</dbReference>
<dbReference type="SMART" id="SM00248">
    <property type="entry name" value="ANK"/>
    <property type="match status" value="2"/>
</dbReference>
<protein>
    <submittedName>
        <fullName evidence="4">Uncharacterized protein</fullName>
    </submittedName>
</protein>
<dbReference type="EMBL" id="JNBS01000743">
    <property type="protein sequence ID" value="OQS03868.1"/>
    <property type="molecule type" value="Genomic_DNA"/>
</dbReference>